<keyword evidence="1" id="KW-0695">RNA-directed DNA polymerase</keyword>
<dbReference type="AlphaFoldDB" id="A0A5B6WJ56"/>
<keyword evidence="1" id="KW-0548">Nucleotidyltransferase</keyword>
<dbReference type="EMBL" id="SMMG02000003">
    <property type="protein sequence ID" value="KAA3480872.1"/>
    <property type="molecule type" value="Genomic_DNA"/>
</dbReference>
<proteinExistence type="predicted"/>
<keyword evidence="2" id="KW-1185">Reference proteome</keyword>
<sequence>MDINITYRMRSALDQDDYFEIGESSTKSGPIDQLWKGKKYFEVIHLDDYDYVLILIFLDKINALLVSFEDCMFILDTRQQQCVVLVSRYMKCGTKILSAI</sequence>
<reference evidence="2" key="1">
    <citation type="journal article" date="2019" name="Plant Biotechnol. J.">
        <title>Genome sequencing of the Australian wild diploid species Gossypium australe highlights disease resistance and delayed gland morphogenesis.</title>
        <authorList>
            <person name="Cai Y."/>
            <person name="Cai X."/>
            <person name="Wang Q."/>
            <person name="Wang P."/>
            <person name="Zhang Y."/>
            <person name="Cai C."/>
            <person name="Xu Y."/>
            <person name="Wang K."/>
            <person name="Zhou Z."/>
            <person name="Wang C."/>
            <person name="Geng S."/>
            <person name="Li B."/>
            <person name="Dong Q."/>
            <person name="Hou Y."/>
            <person name="Wang H."/>
            <person name="Ai P."/>
            <person name="Liu Z."/>
            <person name="Yi F."/>
            <person name="Sun M."/>
            <person name="An G."/>
            <person name="Cheng J."/>
            <person name="Zhang Y."/>
            <person name="Shi Q."/>
            <person name="Xie Y."/>
            <person name="Shi X."/>
            <person name="Chang Y."/>
            <person name="Huang F."/>
            <person name="Chen Y."/>
            <person name="Hong S."/>
            <person name="Mi L."/>
            <person name="Sun Q."/>
            <person name="Zhang L."/>
            <person name="Zhou B."/>
            <person name="Peng R."/>
            <person name="Zhang X."/>
            <person name="Liu F."/>
        </authorList>
    </citation>
    <scope>NUCLEOTIDE SEQUENCE [LARGE SCALE GENOMIC DNA]</scope>
    <source>
        <strain evidence="2">cv. PA1801</strain>
    </source>
</reference>
<evidence type="ECO:0000313" key="1">
    <source>
        <dbReference type="EMBL" id="KAA3480872.1"/>
    </source>
</evidence>
<evidence type="ECO:0000313" key="2">
    <source>
        <dbReference type="Proteomes" id="UP000325315"/>
    </source>
</evidence>
<protein>
    <submittedName>
        <fullName evidence="1">Reverse transcriptase</fullName>
    </submittedName>
</protein>
<accession>A0A5B6WJ56</accession>
<dbReference type="OrthoDB" id="1938670at2759"/>
<keyword evidence="1" id="KW-0808">Transferase</keyword>
<comment type="caution">
    <text evidence="1">The sequence shown here is derived from an EMBL/GenBank/DDBJ whole genome shotgun (WGS) entry which is preliminary data.</text>
</comment>
<dbReference type="GO" id="GO:0003964">
    <property type="term" value="F:RNA-directed DNA polymerase activity"/>
    <property type="evidence" value="ECO:0007669"/>
    <property type="project" value="UniProtKB-KW"/>
</dbReference>
<dbReference type="Proteomes" id="UP000325315">
    <property type="component" value="Unassembled WGS sequence"/>
</dbReference>
<organism evidence="1 2">
    <name type="scientific">Gossypium australe</name>
    <dbReference type="NCBI Taxonomy" id="47621"/>
    <lineage>
        <taxon>Eukaryota</taxon>
        <taxon>Viridiplantae</taxon>
        <taxon>Streptophyta</taxon>
        <taxon>Embryophyta</taxon>
        <taxon>Tracheophyta</taxon>
        <taxon>Spermatophyta</taxon>
        <taxon>Magnoliopsida</taxon>
        <taxon>eudicotyledons</taxon>
        <taxon>Gunneridae</taxon>
        <taxon>Pentapetalae</taxon>
        <taxon>rosids</taxon>
        <taxon>malvids</taxon>
        <taxon>Malvales</taxon>
        <taxon>Malvaceae</taxon>
        <taxon>Malvoideae</taxon>
        <taxon>Gossypium</taxon>
    </lineage>
</organism>
<name>A0A5B6WJ56_9ROSI</name>
<gene>
    <name evidence="1" type="ORF">EPI10_021279</name>
</gene>